<accession>B2TKT9</accession>
<dbReference type="PATRIC" id="fig|935198.13.peg.1571"/>
<accession>U4P880</accession>
<sequence length="38" mass="4361">MMNFIENLNEEAKVSIGLVIAERMFKLIDENDDGYKIG</sequence>
<dbReference type="EMBL" id="CP001056">
    <property type="protein sequence ID" value="ACD22349.1"/>
    <property type="molecule type" value="Genomic_DNA"/>
</dbReference>
<evidence type="ECO:0000313" key="1">
    <source>
        <dbReference type="EMBL" id="ACD22349.1"/>
    </source>
</evidence>
<proteinExistence type="predicted"/>
<reference evidence="1" key="2">
    <citation type="submission" date="2009-08" db="EMBL/GenBank/DDBJ databases">
        <authorList>
            <person name="Shrivastava S."/>
            <person name="Brinkac L.M."/>
            <person name="Dodson R.J."/>
            <person name="Harkins D.M."/>
            <person name="Durkin A.S."/>
            <person name="Sutton G."/>
        </authorList>
    </citation>
    <scope>NUCLEOTIDE SEQUENCE</scope>
    <source>
        <strain evidence="1">Eklund 17B</strain>
    </source>
</reference>
<dbReference type="HOGENOM" id="CLU_3326426_0_0_9"/>
<gene>
    <name evidence="1" type="ordered locus">CLL_A1625</name>
</gene>
<protein>
    <submittedName>
        <fullName evidence="1">Uncharacterized protein</fullName>
    </submittedName>
</protein>
<dbReference type="KEGG" id="cbk:CLL_A1625"/>
<name>B2TKT9_CLOBB</name>
<reference evidence="1" key="1">
    <citation type="submission" date="2009-06" db="EMBL/GenBank/DDBJ databases">
        <authorList>
            <consortium name="US DOE Joint Genome Institute (JGI-PGF)"/>
            <person name="Lucas S."/>
            <person name="Copeland A."/>
            <person name="Lapidus A."/>
            <person name="Glavina del Rio T."/>
            <person name="Dalin E."/>
            <person name="Tice H."/>
            <person name="Bruce D."/>
            <person name="Goodwin L."/>
            <person name="Pitluck S."/>
            <person name="Kyrpides N."/>
            <person name="Mavromatis K."/>
            <person name="Ivanova N."/>
            <person name="Saunders E."/>
            <person name="Brettin T."/>
            <person name="Detter J.C."/>
            <person name="Han C."/>
            <person name="Larimer F."/>
            <person name="Land M."/>
            <person name="Hauser L."/>
            <person name="Markowitz V."/>
            <person name="Cheng J.-F."/>
            <person name="Hugenholtz P."/>
            <person name="Woyke T."/>
            <person name="Wu D."/>
            <person name="Gronow S."/>
            <person name="Klenk H.-P."/>
            <person name="Eisen J.A."/>
        </authorList>
    </citation>
    <scope>NUCLEOTIDE SEQUENCE</scope>
    <source>
        <strain evidence="1">Eklund 17B</strain>
    </source>
</reference>
<organism evidence="1">
    <name type="scientific">Clostridium botulinum (strain Eklund 17B / Type B)</name>
    <dbReference type="NCBI Taxonomy" id="935198"/>
    <lineage>
        <taxon>Bacteria</taxon>
        <taxon>Bacillati</taxon>
        <taxon>Bacillota</taxon>
        <taxon>Clostridia</taxon>
        <taxon>Eubacteriales</taxon>
        <taxon>Clostridiaceae</taxon>
        <taxon>Clostridium</taxon>
    </lineage>
</organism>
<dbReference type="AlphaFoldDB" id="B2TKT9"/>